<proteinExistence type="predicted"/>
<comment type="caution">
    <text evidence="2">The sequence shown here is derived from an EMBL/GenBank/DDBJ whole genome shotgun (WGS) entry which is preliminary data.</text>
</comment>
<feature type="domain" description="Helix-turn-helix" evidence="1">
    <location>
        <begin position="4"/>
        <end position="45"/>
    </location>
</feature>
<accession>A0A2H0W5E6</accession>
<dbReference type="Pfam" id="PF12728">
    <property type="entry name" value="HTH_17"/>
    <property type="match status" value="1"/>
</dbReference>
<dbReference type="AlphaFoldDB" id="A0A2H0W5E6"/>
<dbReference type="NCBIfam" id="TIGR01764">
    <property type="entry name" value="excise"/>
    <property type="match status" value="1"/>
</dbReference>
<sequence length="82" mass="9387">MREFSTTELAKLLGISRQAVLKKIHSGELKARRVGRSFVINEKDLPSKISKNLSPFEEELLDKAVDKTIKDYEETLRLLGKE</sequence>
<dbReference type="InterPro" id="IPR041657">
    <property type="entry name" value="HTH_17"/>
</dbReference>
<organism evidence="2 3">
    <name type="scientific">Candidatus Buchananbacteria bacterium CG10_big_fil_rev_8_21_14_0_10_33_19</name>
    <dbReference type="NCBI Taxonomy" id="1974525"/>
    <lineage>
        <taxon>Bacteria</taxon>
        <taxon>Candidatus Buchananiibacteriota</taxon>
    </lineage>
</organism>
<gene>
    <name evidence="2" type="ORF">COT80_00010</name>
</gene>
<evidence type="ECO:0000313" key="2">
    <source>
        <dbReference type="EMBL" id="PIS06563.1"/>
    </source>
</evidence>
<evidence type="ECO:0000313" key="3">
    <source>
        <dbReference type="Proteomes" id="UP000229056"/>
    </source>
</evidence>
<dbReference type="EMBL" id="PEZY01000001">
    <property type="protein sequence ID" value="PIS06563.1"/>
    <property type="molecule type" value="Genomic_DNA"/>
</dbReference>
<protein>
    <recommendedName>
        <fullName evidence="1">Helix-turn-helix domain-containing protein</fullName>
    </recommendedName>
</protein>
<reference evidence="3" key="1">
    <citation type="submission" date="2017-09" db="EMBL/GenBank/DDBJ databases">
        <title>Depth-based differentiation of microbial function through sediment-hosted aquifers and enrichment of novel symbionts in the deep terrestrial subsurface.</title>
        <authorList>
            <person name="Probst A.J."/>
            <person name="Ladd B."/>
            <person name="Jarett J.K."/>
            <person name="Geller-Mcgrath D.E."/>
            <person name="Sieber C.M.K."/>
            <person name="Emerson J.B."/>
            <person name="Anantharaman K."/>
            <person name="Thomas B.C."/>
            <person name="Malmstrom R."/>
            <person name="Stieglmeier M."/>
            <person name="Klingl A."/>
            <person name="Woyke T."/>
            <person name="Ryan C.M."/>
            <person name="Banfield J.F."/>
        </authorList>
    </citation>
    <scope>NUCLEOTIDE SEQUENCE [LARGE SCALE GENOMIC DNA]</scope>
</reference>
<name>A0A2H0W5E6_9BACT</name>
<dbReference type="GO" id="GO:0003677">
    <property type="term" value="F:DNA binding"/>
    <property type="evidence" value="ECO:0007669"/>
    <property type="project" value="InterPro"/>
</dbReference>
<evidence type="ECO:0000259" key="1">
    <source>
        <dbReference type="Pfam" id="PF12728"/>
    </source>
</evidence>
<dbReference type="InterPro" id="IPR010093">
    <property type="entry name" value="SinI_DNA-bd"/>
</dbReference>
<dbReference type="Proteomes" id="UP000229056">
    <property type="component" value="Unassembled WGS sequence"/>
</dbReference>